<dbReference type="PANTHER" id="PTHR10192">
    <property type="entry name" value="MOLYBDOPTERIN BIOSYNTHESIS PROTEIN"/>
    <property type="match status" value="1"/>
</dbReference>
<evidence type="ECO:0000256" key="1">
    <source>
        <dbReference type="ARBA" id="ARBA00008339"/>
    </source>
</evidence>
<comment type="cofactor">
    <cofactor evidence="3">
        <name>Mg(2+)</name>
        <dbReference type="ChEBI" id="CHEBI:18420"/>
    </cofactor>
</comment>
<dbReference type="CDD" id="cd00887">
    <property type="entry name" value="MoeA"/>
    <property type="match status" value="1"/>
</dbReference>
<comment type="function">
    <text evidence="3">Catalyzes two steps in the biosynthesis of the molybdenum cofactor. In the first step, molybdopterin is adenylated. Subsequently, molybdate is inserted into adenylated molybdopterin and AMP is released.</text>
</comment>
<dbReference type="GO" id="GO:0005524">
    <property type="term" value="F:ATP binding"/>
    <property type="evidence" value="ECO:0007669"/>
    <property type="project" value="UniProtKB-UniRule"/>
</dbReference>
<dbReference type="EC" id="2.7.7.75" evidence="2"/>
<dbReference type="GO" id="GO:0061598">
    <property type="term" value="F:molybdopterin adenylyltransferase activity"/>
    <property type="evidence" value="ECO:0007669"/>
    <property type="project" value="UniProtKB-UniRule"/>
</dbReference>
<keyword evidence="3" id="KW-0501">Molybdenum cofactor biosynthesis</keyword>
<feature type="domain" description="MoaB/Mog" evidence="4">
    <location>
        <begin position="202"/>
        <end position="266"/>
    </location>
</feature>
<dbReference type="InterPro" id="IPR036135">
    <property type="entry name" value="MoeA_linker/N_sf"/>
</dbReference>
<dbReference type="FunFam" id="2.170.190.11:FF:000006">
    <property type="entry name" value="Molybdopterin molybdenumtransferase"/>
    <property type="match status" value="1"/>
</dbReference>
<dbReference type="InterPro" id="IPR038987">
    <property type="entry name" value="MoeA-like"/>
</dbReference>
<dbReference type="GO" id="GO:0061599">
    <property type="term" value="F:molybdopterin molybdotransferase activity"/>
    <property type="evidence" value="ECO:0007669"/>
    <property type="project" value="UniProtKB-UniRule"/>
</dbReference>
<reference evidence="6" key="2">
    <citation type="submission" date="2021-02" db="EMBL/GenBank/DDBJ databases">
        <title>Aspergillus puulaauensis MK2 genome sequence.</title>
        <authorList>
            <person name="Futagami T."/>
            <person name="Mori K."/>
            <person name="Kadooka C."/>
            <person name="Tanaka T."/>
        </authorList>
    </citation>
    <scope>NUCLEOTIDE SEQUENCE</scope>
    <source>
        <strain evidence="6">MK2</strain>
    </source>
</reference>
<dbReference type="GeneID" id="64971692"/>
<organism evidence="6 7">
    <name type="scientific">Aspergillus puulaauensis</name>
    <dbReference type="NCBI Taxonomy" id="1220207"/>
    <lineage>
        <taxon>Eukaryota</taxon>
        <taxon>Fungi</taxon>
        <taxon>Dikarya</taxon>
        <taxon>Ascomycota</taxon>
        <taxon>Pezizomycotina</taxon>
        <taxon>Eurotiomycetes</taxon>
        <taxon>Eurotiomycetidae</taxon>
        <taxon>Eurotiales</taxon>
        <taxon>Aspergillaceae</taxon>
        <taxon>Aspergillus</taxon>
    </lineage>
</organism>
<comment type="catalytic activity">
    <reaction evidence="3">
        <text>molybdopterin + ATP + H(+) = adenylyl-molybdopterin + diphosphate</text>
        <dbReference type="Rhea" id="RHEA:31331"/>
        <dbReference type="ChEBI" id="CHEBI:15378"/>
        <dbReference type="ChEBI" id="CHEBI:30616"/>
        <dbReference type="ChEBI" id="CHEBI:33019"/>
        <dbReference type="ChEBI" id="CHEBI:58698"/>
        <dbReference type="ChEBI" id="CHEBI:62727"/>
    </reaction>
</comment>
<comment type="catalytic activity">
    <reaction evidence="3">
        <text>adenylyl-molybdopterin + molybdate = Mo-molybdopterin + AMP + H(+)</text>
        <dbReference type="Rhea" id="RHEA:35047"/>
        <dbReference type="ChEBI" id="CHEBI:15378"/>
        <dbReference type="ChEBI" id="CHEBI:36264"/>
        <dbReference type="ChEBI" id="CHEBI:62727"/>
        <dbReference type="ChEBI" id="CHEBI:71302"/>
        <dbReference type="ChEBI" id="CHEBI:456215"/>
    </reaction>
</comment>
<dbReference type="EMBL" id="AP024444">
    <property type="protein sequence ID" value="BCS21687.1"/>
    <property type="molecule type" value="Genomic_DNA"/>
</dbReference>
<comment type="pathway">
    <text evidence="3">Cofactor biosynthesis; molybdopterin biosynthesis.</text>
</comment>
<dbReference type="GO" id="GO:0005829">
    <property type="term" value="C:cytosol"/>
    <property type="evidence" value="ECO:0007669"/>
    <property type="project" value="TreeGrafter"/>
</dbReference>
<dbReference type="AlphaFoldDB" id="A0A7R8AKJ6"/>
<evidence type="ECO:0000259" key="4">
    <source>
        <dbReference type="Pfam" id="PF00994"/>
    </source>
</evidence>
<dbReference type="RefSeq" id="XP_041553881.1">
    <property type="nucleotide sequence ID" value="XM_041700947.1"/>
</dbReference>
<gene>
    <name evidence="6" type="ORF">APUU_22119S</name>
</gene>
<dbReference type="Pfam" id="PF00994">
    <property type="entry name" value="MoCF_biosynth"/>
    <property type="match status" value="1"/>
</dbReference>
<dbReference type="SUPFAM" id="SSF63882">
    <property type="entry name" value="MoeA N-terminal region -like"/>
    <property type="match status" value="1"/>
</dbReference>
<dbReference type="InterPro" id="IPR001453">
    <property type="entry name" value="MoaB/Mog_dom"/>
</dbReference>
<dbReference type="Pfam" id="PF03453">
    <property type="entry name" value="MoeA_N"/>
    <property type="match status" value="1"/>
</dbReference>
<keyword evidence="3" id="KW-0500">Molybdenum</keyword>
<dbReference type="Gene3D" id="3.40.980.10">
    <property type="entry name" value="MoaB/Mog-like domain"/>
    <property type="match status" value="1"/>
</dbReference>
<dbReference type="GO" id="GO:0006777">
    <property type="term" value="P:Mo-molybdopterin cofactor biosynthetic process"/>
    <property type="evidence" value="ECO:0007669"/>
    <property type="project" value="UniProtKB-UniRule"/>
</dbReference>
<feature type="domain" description="MoeA N-terminal and linker" evidence="5">
    <location>
        <begin position="4"/>
        <end position="189"/>
    </location>
</feature>
<dbReference type="GO" id="GO:0046872">
    <property type="term" value="F:metal ion binding"/>
    <property type="evidence" value="ECO:0007669"/>
    <property type="project" value="UniProtKB-UniRule"/>
</dbReference>
<sequence length="307" mass="33974">MPLPYAEAVRLVEEEAQCQRQHKPSPSESCSIYNACDRVVSTTIYSPISTPQYDTSAMDGFALSAAATENASAETPVIFEVTATTTAGDKPHSTVDDLRDGVPPCLEIMTGAPFPLGLDRDWYDCCVPVEDVVVTENKFSTRRYIAVSKPARHFQHRRFAGGDFRKRDVIIEAGESVLPQHVMAMASVGLTHVPVLRRPRVAIFSTGCELLSPDALSKPHDFMIHDANGPYLTTMLRRRGVDVDFRGVLRDSPETMQDAISTALDKSRPYTVESSYKRAFAVQWHEGFSAIIPQKPRHIPTGHIDAE</sequence>
<keyword evidence="3" id="KW-0460">Magnesium</keyword>
<dbReference type="KEGG" id="apuu:APUU_22119S"/>
<dbReference type="InterPro" id="IPR005110">
    <property type="entry name" value="MoeA_linker/N"/>
</dbReference>
<dbReference type="SUPFAM" id="SSF53218">
    <property type="entry name" value="Molybdenum cofactor biosynthesis proteins"/>
    <property type="match status" value="1"/>
</dbReference>
<name>A0A7R8AKJ6_9EURO</name>
<keyword evidence="7" id="KW-1185">Reference proteome</keyword>
<comment type="similarity">
    <text evidence="3">Belongs to the MoeA family.</text>
</comment>
<protein>
    <recommendedName>
        <fullName evidence="2">molybdopterin adenylyltransferase</fullName>
        <ecNumber evidence="2">2.7.7.75</ecNumber>
    </recommendedName>
</protein>
<reference evidence="6" key="1">
    <citation type="submission" date="2021-01" db="EMBL/GenBank/DDBJ databases">
        <authorList>
            <consortium name="Aspergillus puulaauensis MK2 genome sequencing consortium"/>
            <person name="Kazuki M."/>
            <person name="Futagami T."/>
        </authorList>
    </citation>
    <scope>NUCLEOTIDE SEQUENCE</scope>
    <source>
        <strain evidence="6">MK2</strain>
    </source>
</reference>
<proteinExistence type="inferred from homology"/>
<evidence type="ECO:0000256" key="2">
    <source>
        <dbReference type="ARBA" id="ARBA00012509"/>
    </source>
</evidence>
<evidence type="ECO:0000313" key="7">
    <source>
        <dbReference type="Proteomes" id="UP000654913"/>
    </source>
</evidence>
<accession>A0A7R8AKJ6</accession>
<evidence type="ECO:0000256" key="3">
    <source>
        <dbReference type="RuleBase" id="RU365090"/>
    </source>
</evidence>
<keyword evidence="3" id="KW-0479">Metal-binding</keyword>
<evidence type="ECO:0000259" key="5">
    <source>
        <dbReference type="Pfam" id="PF03453"/>
    </source>
</evidence>
<dbReference type="PANTHER" id="PTHR10192:SF30">
    <property type="entry name" value="MOLYBDOPTERIN ADENYLYLTRANSFERASE"/>
    <property type="match status" value="1"/>
</dbReference>
<dbReference type="InterPro" id="IPR036425">
    <property type="entry name" value="MoaB/Mog-like_dom_sf"/>
</dbReference>
<dbReference type="Proteomes" id="UP000654913">
    <property type="component" value="Chromosome 2"/>
</dbReference>
<keyword evidence="3" id="KW-0808">Transferase</keyword>
<evidence type="ECO:0000313" key="6">
    <source>
        <dbReference type="EMBL" id="BCS21687.1"/>
    </source>
</evidence>
<dbReference type="UniPathway" id="UPA00344"/>
<comment type="similarity">
    <text evidence="1">In the C-terminal section; belongs to the MoeA family.</text>
</comment>
<dbReference type="Gene3D" id="2.170.190.11">
    <property type="entry name" value="Molybdopterin biosynthesis moea protein, domain 3"/>
    <property type="match status" value="1"/>
</dbReference>
<dbReference type="OrthoDB" id="6777263at2759"/>